<organism evidence="2">
    <name type="scientific">Arundo donax</name>
    <name type="common">Giant reed</name>
    <name type="synonym">Donax arundinaceus</name>
    <dbReference type="NCBI Taxonomy" id="35708"/>
    <lineage>
        <taxon>Eukaryota</taxon>
        <taxon>Viridiplantae</taxon>
        <taxon>Streptophyta</taxon>
        <taxon>Embryophyta</taxon>
        <taxon>Tracheophyta</taxon>
        <taxon>Spermatophyta</taxon>
        <taxon>Magnoliopsida</taxon>
        <taxon>Liliopsida</taxon>
        <taxon>Poales</taxon>
        <taxon>Poaceae</taxon>
        <taxon>PACMAD clade</taxon>
        <taxon>Arundinoideae</taxon>
        <taxon>Arundineae</taxon>
        <taxon>Arundo</taxon>
    </lineage>
</organism>
<reference evidence="2" key="1">
    <citation type="submission" date="2014-09" db="EMBL/GenBank/DDBJ databases">
        <authorList>
            <person name="Magalhaes I.L.F."/>
            <person name="Oliveira U."/>
            <person name="Santos F.R."/>
            <person name="Vidigal T.H.D.A."/>
            <person name="Brescovit A.D."/>
            <person name="Santos A.J."/>
        </authorList>
    </citation>
    <scope>NUCLEOTIDE SEQUENCE</scope>
    <source>
        <tissue evidence="2">Shoot tissue taken approximately 20 cm above the soil surface</tissue>
    </source>
</reference>
<sequence>MTVPPGHPSARTVCHCEPACPYEHDTTRCPGTSRSPASALRRYNSPARSPTPNTLQSLSFSKLIIQPRKNERG</sequence>
<proteinExistence type="predicted"/>
<name>A0A0A9EFR3_ARUDO</name>
<accession>A0A0A9EFR3</accession>
<evidence type="ECO:0000313" key="2">
    <source>
        <dbReference type="EMBL" id="JAD99574.1"/>
    </source>
</evidence>
<reference evidence="2" key="2">
    <citation type="journal article" date="2015" name="Data Brief">
        <title>Shoot transcriptome of the giant reed, Arundo donax.</title>
        <authorList>
            <person name="Barrero R.A."/>
            <person name="Guerrero F.D."/>
            <person name="Moolhuijzen P."/>
            <person name="Goolsby J.A."/>
            <person name="Tidwell J."/>
            <person name="Bellgard S.E."/>
            <person name="Bellgard M.I."/>
        </authorList>
    </citation>
    <scope>NUCLEOTIDE SEQUENCE</scope>
    <source>
        <tissue evidence="2">Shoot tissue taken approximately 20 cm above the soil surface</tissue>
    </source>
</reference>
<dbReference type="AlphaFoldDB" id="A0A0A9EFR3"/>
<evidence type="ECO:0000256" key="1">
    <source>
        <dbReference type="SAM" id="MobiDB-lite"/>
    </source>
</evidence>
<feature type="compositionally biased region" description="Polar residues" evidence="1">
    <location>
        <begin position="46"/>
        <end position="60"/>
    </location>
</feature>
<feature type="region of interest" description="Disordered" evidence="1">
    <location>
        <begin position="26"/>
        <end position="73"/>
    </location>
</feature>
<dbReference type="EMBL" id="GBRH01198321">
    <property type="protein sequence ID" value="JAD99574.1"/>
    <property type="molecule type" value="Transcribed_RNA"/>
</dbReference>
<protein>
    <submittedName>
        <fullName evidence="2">Uncharacterized protein</fullName>
    </submittedName>
</protein>